<organism evidence="1 2">
    <name type="scientific">Candidatus Kutchimonas denitrificans</name>
    <dbReference type="NCBI Taxonomy" id="3056748"/>
    <lineage>
        <taxon>Bacteria</taxon>
        <taxon>Pseudomonadati</taxon>
        <taxon>Gemmatimonadota</taxon>
        <taxon>Gemmatimonadia</taxon>
        <taxon>Candidatus Palauibacterales</taxon>
        <taxon>Candidatus Palauibacteraceae</taxon>
        <taxon>Candidatus Kutchimonas</taxon>
    </lineage>
</organism>
<name>A0AAE4Z8I5_9BACT</name>
<dbReference type="Proteomes" id="UP000702544">
    <property type="component" value="Unassembled WGS sequence"/>
</dbReference>
<evidence type="ECO:0000313" key="1">
    <source>
        <dbReference type="EMBL" id="NIR74622.1"/>
    </source>
</evidence>
<comment type="caution">
    <text evidence="1">The sequence shown here is derived from an EMBL/GenBank/DDBJ whole genome shotgun (WGS) entry which is preliminary data.</text>
</comment>
<reference evidence="1 2" key="1">
    <citation type="submission" date="2020-01" db="EMBL/GenBank/DDBJ databases">
        <title>Genomes assembled from Gulf of Kutch pelagic sediment metagenomes.</title>
        <authorList>
            <person name="Chandrashekar M."/>
            <person name="Mahajan M.S."/>
            <person name="Dave K.J."/>
            <person name="Vatsa P."/>
            <person name="Nathani N.M."/>
        </authorList>
    </citation>
    <scope>NUCLEOTIDE SEQUENCE [LARGE SCALE GENOMIC DNA]</scope>
    <source>
        <strain evidence="1">KS3-K002</strain>
    </source>
</reference>
<evidence type="ECO:0000313" key="2">
    <source>
        <dbReference type="Proteomes" id="UP000702544"/>
    </source>
</evidence>
<proteinExistence type="predicted"/>
<gene>
    <name evidence="1" type="ORF">GWO12_05860</name>
</gene>
<protein>
    <submittedName>
        <fullName evidence="1">Uncharacterized protein</fullName>
    </submittedName>
</protein>
<sequence>MLEELIEAWRTNNRFTLFLVEHISDEGLHCTLSKRGDRDVGRQLAHIHNVRVWHLENPD</sequence>
<dbReference type="EMBL" id="JAACAK010000046">
    <property type="protein sequence ID" value="NIR74622.1"/>
    <property type="molecule type" value="Genomic_DNA"/>
</dbReference>
<dbReference type="AlphaFoldDB" id="A0AAE4Z8I5"/>
<accession>A0AAE4Z8I5</accession>